<dbReference type="InterPro" id="IPR019734">
    <property type="entry name" value="TPR_rpt"/>
</dbReference>
<dbReference type="PROSITE" id="PS50005">
    <property type="entry name" value="TPR"/>
    <property type="match status" value="3"/>
</dbReference>
<dbReference type="RefSeq" id="WP_070250729.1">
    <property type="nucleotide sequence ID" value="NZ_LROM01000116.1"/>
</dbReference>
<protein>
    <submittedName>
        <fullName evidence="3">Tetratricopeptide repeat protein</fullName>
    </submittedName>
</protein>
<keyword evidence="4" id="KW-1185">Reference proteome</keyword>
<dbReference type="PANTHER" id="PTHR12558:SF13">
    <property type="entry name" value="CELL DIVISION CYCLE PROTEIN 27 HOMOLOG"/>
    <property type="match status" value="1"/>
</dbReference>
<evidence type="ECO:0000313" key="3">
    <source>
        <dbReference type="EMBL" id="OEZ95951.1"/>
    </source>
</evidence>
<dbReference type="PANTHER" id="PTHR12558">
    <property type="entry name" value="CELL DIVISION CYCLE 16,23,27"/>
    <property type="match status" value="1"/>
</dbReference>
<proteinExistence type="predicted"/>
<dbReference type="SMART" id="SM00028">
    <property type="entry name" value="TPR"/>
    <property type="match status" value="4"/>
</dbReference>
<dbReference type="InterPro" id="IPR011990">
    <property type="entry name" value="TPR-like_helical_dom_sf"/>
</dbReference>
<dbReference type="Gene3D" id="1.25.40.10">
    <property type="entry name" value="Tetratricopeptide repeat domain"/>
    <property type="match status" value="3"/>
</dbReference>
<accession>A0A1E7WDG5</accession>
<evidence type="ECO:0000256" key="1">
    <source>
        <dbReference type="PROSITE-ProRule" id="PRU00339"/>
    </source>
</evidence>
<feature type="repeat" description="TPR" evidence="1">
    <location>
        <begin position="136"/>
        <end position="169"/>
    </location>
</feature>
<sequence length="401" mass="44191">MNISHVIAAITLALLSTVSTVCAAQPGLKMNAQAQALFDQAQVLSSQGKMQEALARYSDAAKADPSSSVPLSNIAELFRQASEQAQGERQAKLRQQAESLVSQILQKFPDEPLAHEVQRKLRDNRPPPLHQASAAAQAEMDLGETAFAQNKLDVALAHYERAAAIDPAYSMAWVYAGDCYYAQKKYAEAETRYRKGVEIEPLNSQGWRYLSDALAFQGKRGAAEDALFEGIAAQPSQVPNWIKLAQLRDAAGYPVTPLKLVRKSWGSLNPDDTAVVHLDEEYATKEKGRPADGAFWLMLATQQVLDLRAQKEGKADPATLAAEVARWRLGLKVVDEVTANGEPGLATPALKTMQMLNKDDELETALLLLDYREAWRPELEAWKRDHPGGIRKFVDKYGVRP</sequence>
<organism evidence="3 4">
    <name type="scientific">Duganella phyllosphaerae</name>
    <dbReference type="NCBI Taxonomy" id="762836"/>
    <lineage>
        <taxon>Bacteria</taxon>
        <taxon>Pseudomonadati</taxon>
        <taxon>Pseudomonadota</taxon>
        <taxon>Betaproteobacteria</taxon>
        <taxon>Burkholderiales</taxon>
        <taxon>Oxalobacteraceae</taxon>
        <taxon>Telluria group</taxon>
        <taxon>Duganella</taxon>
    </lineage>
</organism>
<gene>
    <name evidence="3" type="ORF">DUPY_41380</name>
</gene>
<dbReference type="SUPFAM" id="SSF48452">
    <property type="entry name" value="TPR-like"/>
    <property type="match status" value="1"/>
</dbReference>
<feature type="repeat" description="TPR" evidence="1">
    <location>
        <begin position="34"/>
        <end position="67"/>
    </location>
</feature>
<feature type="repeat" description="TPR" evidence="1">
    <location>
        <begin position="170"/>
        <end position="203"/>
    </location>
</feature>
<comment type="caution">
    <text evidence="3">The sequence shown here is derived from an EMBL/GenBank/DDBJ whole genome shotgun (WGS) entry which is preliminary data.</text>
</comment>
<dbReference type="OrthoDB" id="8742479at2"/>
<evidence type="ECO:0000256" key="2">
    <source>
        <dbReference type="SAM" id="SignalP"/>
    </source>
</evidence>
<keyword evidence="1" id="KW-0802">TPR repeat</keyword>
<dbReference type="Pfam" id="PF14559">
    <property type="entry name" value="TPR_19"/>
    <property type="match status" value="1"/>
</dbReference>
<dbReference type="EMBL" id="LROM01000116">
    <property type="protein sequence ID" value="OEZ95951.1"/>
    <property type="molecule type" value="Genomic_DNA"/>
</dbReference>
<feature type="chain" id="PRO_5009206817" evidence="2">
    <location>
        <begin position="24"/>
        <end position="401"/>
    </location>
</feature>
<keyword evidence="2" id="KW-0732">Signal</keyword>
<dbReference type="AlphaFoldDB" id="A0A1E7WDG5"/>
<feature type="signal peptide" evidence="2">
    <location>
        <begin position="1"/>
        <end position="23"/>
    </location>
</feature>
<dbReference type="PATRIC" id="fig|762836.4.peg.4266"/>
<dbReference type="Proteomes" id="UP000175989">
    <property type="component" value="Unassembled WGS sequence"/>
</dbReference>
<reference evidence="4" key="1">
    <citation type="journal article" date="2016" name="Front. Microbiol.">
        <title>Molecular Keys to the Janthinobacterium and Duganella spp. Interaction with the Plant Pathogen Fusarium graminearum.</title>
        <authorList>
            <person name="Haack F.S."/>
            <person name="Poehlein A."/>
            <person name="Kroger C."/>
            <person name="Voigt C.A."/>
            <person name="Piepenbring M."/>
            <person name="Bode H.B."/>
            <person name="Daniel R."/>
            <person name="Schafer W."/>
            <person name="Streit W.R."/>
        </authorList>
    </citation>
    <scope>NUCLEOTIDE SEQUENCE [LARGE SCALE GENOMIC DNA]</scope>
    <source>
        <strain evidence="4">T54</strain>
    </source>
</reference>
<name>A0A1E7WDG5_9BURK</name>
<evidence type="ECO:0000313" key="4">
    <source>
        <dbReference type="Proteomes" id="UP000175989"/>
    </source>
</evidence>